<sequence>MQLSISRLAFLAFLIGFLAMVTASAPNKVNGCCTEVSVANITAPIIGYKVQRKNLPCVRAIVFETTEGKVCSHWKQDWVFEKIKELEQARRATTTSATKTFKL</sequence>
<organism evidence="4 5">
    <name type="scientific">Channa argus</name>
    <name type="common">Northern snakehead</name>
    <name type="synonym">Ophicephalus argus</name>
    <dbReference type="NCBI Taxonomy" id="215402"/>
    <lineage>
        <taxon>Eukaryota</taxon>
        <taxon>Metazoa</taxon>
        <taxon>Chordata</taxon>
        <taxon>Craniata</taxon>
        <taxon>Vertebrata</taxon>
        <taxon>Euteleostomi</taxon>
        <taxon>Actinopterygii</taxon>
        <taxon>Neopterygii</taxon>
        <taxon>Teleostei</taxon>
        <taxon>Neoteleostei</taxon>
        <taxon>Acanthomorphata</taxon>
        <taxon>Anabantaria</taxon>
        <taxon>Anabantiformes</taxon>
        <taxon>Channoidei</taxon>
        <taxon>Channidae</taxon>
        <taxon>Channa</taxon>
    </lineage>
</organism>
<evidence type="ECO:0000313" key="4">
    <source>
        <dbReference type="EMBL" id="KAF3699216.1"/>
    </source>
</evidence>
<evidence type="ECO:0000256" key="1">
    <source>
        <dbReference type="ARBA" id="ARBA00022514"/>
    </source>
</evidence>
<feature type="signal peptide" evidence="2">
    <location>
        <begin position="1"/>
        <end position="23"/>
    </location>
</feature>
<dbReference type="OrthoDB" id="8457630at2759"/>
<evidence type="ECO:0000313" key="5">
    <source>
        <dbReference type="Proteomes" id="UP000503349"/>
    </source>
</evidence>
<dbReference type="EMBL" id="CM015725">
    <property type="protein sequence ID" value="KAF3699216.1"/>
    <property type="molecule type" value="Genomic_DNA"/>
</dbReference>
<accession>A0A6G1QAP1</accession>
<evidence type="ECO:0000256" key="2">
    <source>
        <dbReference type="SAM" id="SignalP"/>
    </source>
</evidence>
<dbReference type="GO" id="GO:0008009">
    <property type="term" value="F:chemokine activity"/>
    <property type="evidence" value="ECO:0007669"/>
    <property type="project" value="InterPro"/>
</dbReference>
<reference evidence="4 5" key="1">
    <citation type="submission" date="2019-02" db="EMBL/GenBank/DDBJ databases">
        <title>Opniocepnalus argus genome.</title>
        <authorList>
            <person name="Zhou C."/>
            <person name="Xiao S."/>
        </authorList>
    </citation>
    <scope>NUCLEOTIDE SEQUENCE [LARGE SCALE GENOMIC DNA]</scope>
    <source>
        <strain evidence="4">OARG1902GOOAL</strain>
        <tissue evidence="4">Muscle</tissue>
    </source>
</reference>
<dbReference type="GO" id="GO:0005615">
    <property type="term" value="C:extracellular space"/>
    <property type="evidence" value="ECO:0007669"/>
    <property type="project" value="UniProtKB-KW"/>
</dbReference>
<dbReference type="Gene3D" id="2.40.50.40">
    <property type="match status" value="1"/>
</dbReference>
<proteinExistence type="predicted"/>
<keyword evidence="2" id="KW-0732">Signal</keyword>
<dbReference type="InterPro" id="IPR001811">
    <property type="entry name" value="Chemokine_IL8-like_dom"/>
</dbReference>
<feature type="domain" description="Chemokine interleukin-8-like" evidence="3">
    <location>
        <begin position="32"/>
        <end position="86"/>
    </location>
</feature>
<reference evidence="5" key="2">
    <citation type="submission" date="2019-02" db="EMBL/GenBank/DDBJ databases">
        <title>Opniocepnalus argus Var Kimnra genome.</title>
        <authorList>
            <person name="Zhou C."/>
            <person name="Xiao S."/>
        </authorList>
    </citation>
    <scope>NUCLEOTIDE SEQUENCE [LARGE SCALE GENOMIC DNA]</scope>
</reference>
<evidence type="ECO:0000259" key="3">
    <source>
        <dbReference type="Pfam" id="PF00048"/>
    </source>
</evidence>
<feature type="chain" id="PRO_5026294054" description="Chemokine interleukin-8-like domain-containing protein" evidence="2">
    <location>
        <begin position="24"/>
        <end position="103"/>
    </location>
</feature>
<keyword evidence="1" id="KW-0202">Cytokine</keyword>
<gene>
    <name evidence="4" type="ORF">EXN66_Car014903</name>
</gene>
<dbReference type="Proteomes" id="UP000503349">
    <property type="component" value="Chromosome 14"/>
</dbReference>
<dbReference type="AlphaFoldDB" id="A0A6G1QAP1"/>
<protein>
    <recommendedName>
        <fullName evidence="3">Chemokine interleukin-8-like domain-containing protein</fullName>
    </recommendedName>
</protein>
<dbReference type="SUPFAM" id="SSF54117">
    <property type="entry name" value="Interleukin 8-like chemokines"/>
    <property type="match status" value="1"/>
</dbReference>
<dbReference type="InterPro" id="IPR036048">
    <property type="entry name" value="Interleukin_8-like_sf"/>
</dbReference>
<dbReference type="Pfam" id="PF00048">
    <property type="entry name" value="IL8"/>
    <property type="match status" value="1"/>
</dbReference>
<keyword evidence="5" id="KW-1185">Reference proteome</keyword>
<name>A0A6G1QAP1_CHAAH</name>
<dbReference type="GO" id="GO:0006955">
    <property type="term" value="P:immune response"/>
    <property type="evidence" value="ECO:0007669"/>
    <property type="project" value="InterPro"/>
</dbReference>